<dbReference type="InterPro" id="IPR027359">
    <property type="entry name" value="Volt_channel_dom_sf"/>
</dbReference>
<evidence type="ECO:0000256" key="2">
    <source>
        <dbReference type="ARBA" id="ARBA00022448"/>
    </source>
</evidence>
<evidence type="ECO:0000256" key="1">
    <source>
        <dbReference type="ARBA" id="ARBA00004141"/>
    </source>
</evidence>
<dbReference type="PROSITE" id="PS00018">
    <property type="entry name" value="EF_HAND_1"/>
    <property type="match status" value="2"/>
</dbReference>
<keyword evidence="13" id="KW-0175">Coiled coil</keyword>
<keyword evidence="5" id="KW-0631">Potassium channel</keyword>
<dbReference type="GO" id="GO:0008076">
    <property type="term" value="C:voltage-gated potassium channel complex"/>
    <property type="evidence" value="ECO:0007669"/>
    <property type="project" value="InterPro"/>
</dbReference>
<evidence type="ECO:0000256" key="3">
    <source>
        <dbReference type="ARBA" id="ARBA00022538"/>
    </source>
</evidence>
<evidence type="ECO:0000256" key="5">
    <source>
        <dbReference type="ARBA" id="ARBA00022826"/>
    </source>
</evidence>
<feature type="transmembrane region" description="Helical" evidence="15">
    <location>
        <begin position="313"/>
        <end position="331"/>
    </location>
</feature>
<evidence type="ECO:0000256" key="7">
    <source>
        <dbReference type="ARBA" id="ARBA00022882"/>
    </source>
</evidence>
<dbReference type="Pfam" id="PF13499">
    <property type="entry name" value="EF-hand_7"/>
    <property type="match status" value="1"/>
</dbReference>
<comment type="caution">
    <text evidence="17">The sequence shown here is derived from an EMBL/GenBank/DDBJ whole genome shotgun (WGS) entry which is preliminary data.</text>
</comment>
<keyword evidence="18" id="KW-1185">Reference proteome</keyword>
<dbReference type="Gene3D" id="3.30.1140.40">
    <property type="entry name" value="Tctex-1"/>
    <property type="match status" value="1"/>
</dbReference>
<feature type="transmembrane region" description="Helical" evidence="15">
    <location>
        <begin position="115"/>
        <end position="134"/>
    </location>
</feature>
<sequence>MSFCVALGEVVIVMTEILQVSVFNDVNDLSRGVSHRHSSRPSAVRASAHSRRSVRFSDQITEKAPDGTLVTKRASSRLERLQDLSSPIKSSARHVVYAHLEEPSLHWITLNLYRLYNILIIISVMTSVLVTLPVPDTISYSTRDGLEVAETVFNVLFLLEIVLRLVTSPHLGRALCEPYNWLDMIVVLPYVPVWIGVDRNGHEIVKLILYLLAGRPFIEGTASHHRLCDSGAGDEDVEDNSEHMDALRVSPVMLGSTSDTNICLEEQEGFESVPMLMLIFLVTWFASIIYWVEDVSLPNAANSTNAAFASLPHAMWFSVVTISTVGYGDVAPATDWGRAISSLLIIVGASYMALPLNIIGSTFWDVWMDRDKLLIIDKIQQRLSRRRITREQLYKVFQAMDEDNSGLIDIMEFEHMLNRHFRLGMPTHNILRLFRTIDTDGEGKISFDEFCACLFPELVNPEMSFPTRMSVSHIRRASITGSERQSVIQMVSDDIDPLEAEIEASKTPTARGLTDGTHYLKELEDAKAAESAHHEAVLERLSRLERDMDSNWKDVQRVVQVVDEIADKLRHLTAEHLESNRSQGLLSSFFGAAPRRSYSNLRGSTTPRVSTVDRPSPVLPNAPNWANLPPFTAMPSQPQNRRASDEMAPPSSVAAEPGTPVTRRDSRPVETVPAPRGMSIYAPKGYAPPLAGQRASLGAFAMPPLALSATMQQLPSQLPQTARAAFGTQTVPTTPVQRSSFQSGPGSSAAMMPFGTPRIEACLPGSEGAPPRMYNYTQRLQMTGNSLGRSISSLPLQSMNSLTDLLQSARGASGSSLAGPPPSATSRSTAAIGTAAAAAARPPPMVVQKVRHISLAELEAAGGDVKAAVAAMRAREAAELAEATRSQQQEEPKEDQGESVGIGSDVSEAGDTSAPVIMESPELSDSMPMNESDPKEVTRLMSENSELRRKVHVLEEEVEELRAEIDVKNRLLAAADIGRSEGDRTARNTPNSAGLSNSSSFESIGDIHKHKLSMGDGYIMVQEITSFVGMEDVTTDLVSAIGLVRQVLRSTIKSGDEYEAKRAQQWADQIGLKVVGKLKEASDNFKYIVSVTIQEKGAGLHHSATCHWDSSADGSVTIRWDQSLNMDVVVSVFALAL</sequence>
<dbReference type="AlphaFoldDB" id="A0A7J6M0Z0"/>
<evidence type="ECO:0000256" key="4">
    <source>
        <dbReference type="ARBA" id="ARBA00022692"/>
    </source>
</evidence>
<evidence type="ECO:0000313" key="18">
    <source>
        <dbReference type="Proteomes" id="UP000591131"/>
    </source>
</evidence>
<keyword evidence="2" id="KW-0813">Transport</keyword>
<dbReference type="InterPro" id="IPR002048">
    <property type="entry name" value="EF_hand_dom"/>
</dbReference>
<feature type="region of interest" description="Disordered" evidence="14">
    <location>
        <begin position="31"/>
        <end position="55"/>
    </location>
</feature>
<dbReference type="Gene3D" id="1.10.238.10">
    <property type="entry name" value="EF-hand"/>
    <property type="match status" value="1"/>
</dbReference>
<evidence type="ECO:0000256" key="10">
    <source>
        <dbReference type="ARBA" id="ARBA00023065"/>
    </source>
</evidence>
<keyword evidence="11 15" id="KW-0472">Membrane</keyword>
<dbReference type="CDD" id="cd21455">
    <property type="entry name" value="DLC-like_DYNLT1_DYNLT3"/>
    <property type="match status" value="1"/>
</dbReference>
<dbReference type="GO" id="GO:0001508">
    <property type="term" value="P:action potential"/>
    <property type="evidence" value="ECO:0007669"/>
    <property type="project" value="TreeGrafter"/>
</dbReference>
<feature type="domain" description="EF-hand" evidence="16">
    <location>
        <begin position="425"/>
        <end position="460"/>
    </location>
</feature>
<dbReference type="SMART" id="SM00054">
    <property type="entry name" value="EFh"/>
    <property type="match status" value="2"/>
</dbReference>
<dbReference type="Pfam" id="PF07885">
    <property type="entry name" value="Ion_trans_2"/>
    <property type="match status" value="1"/>
</dbReference>
<evidence type="ECO:0000256" key="8">
    <source>
        <dbReference type="ARBA" id="ARBA00022958"/>
    </source>
</evidence>
<dbReference type="SUPFAM" id="SSF47473">
    <property type="entry name" value="EF-hand"/>
    <property type="match status" value="1"/>
</dbReference>
<dbReference type="InterPro" id="IPR005334">
    <property type="entry name" value="Tctex-1-like"/>
</dbReference>
<proteinExistence type="predicted"/>
<dbReference type="Gene3D" id="1.20.120.350">
    <property type="entry name" value="Voltage-gated potassium channels. Chain C"/>
    <property type="match status" value="1"/>
</dbReference>
<dbReference type="EMBL" id="JAAPAO010000267">
    <property type="protein sequence ID" value="KAF4665218.1"/>
    <property type="molecule type" value="Genomic_DNA"/>
</dbReference>
<dbReference type="Pfam" id="PF03645">
    <property type="entry name" value="Tctex-1"/>
    <property type="match status" value="1"/>
</dbReference>
<evidence type="ECO:0000256" key="9">
    <source>
        <dbReference type="ARBA" id="ARBA00022989"/>
    </source>
</evidence>
<dbReference type="OrthoDB" id="433309at2759"/>
<keyword evidence="6" id="KW-0106">Calcium</keyword>
<reference evidence="17 18" key="1">
    <citation type="submission" date="2020-04" db="EMBL/GenBank/DDBJ databases">
        <title>Perkinsus chesapeaki whole genome sequence.</title>
        <authorList>
            <person name="Bogema D.R."/>
        </authorList>
    </citation>
    <scope>NUCLEOTIDE SEQUENCE [LARGE SCALE GENOMIC DNA]</scope>
    <source>
        <strain evidence="17">ATCC PRA-425</strain>
    </source>
</reference>
<dbReference type="PANTHER" id="PTHR11537">
    <property type="entry name" value="VOLTAGE-GATED POTASSIUM CHANNEL"/>
    <property type="match status" value="1"/>
</dbReference>
<dbReference type="Pfam" id="PF00520">
    <property type="entry name" value="Ion_trans"/>
    <property type="match status" value="1"/>
</dbReference>
<keyword evidence="7" id="KW-0851">Voltage-gated channel</keyword>
<dbReference type="InterPro" id="IPR013099">
    <property type="entry name" value="K_chnl_dom"/>
</dbReference>
<dbReference type="PROSITE" id="PS50222">
    <property type="entry name" value="EF_HAND_2"/>
    <property type="match status" value="2"/>
</dbReference>
<dbReference type="PRINTS" id="PR00169">
    <property type="entry name" value="KCHANNEL"/>
</dbReference>
<dbReference type="GO" id="GO:0005249">
    <property type="term" value="F:voltage-gated potassium channel activity"/>
    <property type="evidence" value="ECO:0007669"/>
    <property type="project" value="InterPro"/>
</dbReference>
<feature type="compositionally biased region" description="Polar residues" evidence="14">
    <location>
        <begin position="987"/>
        <end position="1000"/>
    </location>
</feature>
<evidence type="ECO:0000256" key="12">
    <source>
        <dbReference type="ARBA" id="ARBA00023303"/>
    </source>
</evidence>
<dbReference type="SUPFAM" id="SSF81324">
    <property type="entry name" value="Voltage-gated potassium channels"/>
    <property type="match status" value="1"/>
</dbReference>
<keyword evidence="10" id="KW-0406">Ion transport</keyword>
<dbReference type="Proteomes" id="UP000591131">
    <property type="component" value="Unassembled WGS sequence"/>
</dbReference>
<feature type="coiled-coil region" evidence="13">
    <location>
        <begin position="937"/>
        <end position="971"/>
    </location>
</feature>
<feature type="region of interest" description="Disordered" evidence="14">
    <location>
        <begin position="981"/>
        <end position="1000"/>
    </location>
</feature>
<feature type="region of interest" description="Disordered" evidence="14">
    <location>
        <begin position="811"/>
        <end position="830"/>
    </location>
</feature>
<evidence type="ECO:0000256" key="6">
    <source>
        <dbReference type="ARBA" id="ARBA00022837"/>
    </source>
</evidence>
<dbReference type="Gene3D" id="1.10.287.70">
    <property type="match status" value="1"/>
</dbReference>
<feature type="domain" description="EF-hand" evidence="16">
    <location>
        <begin position="388"/>
        <end position="423"/>
    </location>
</feature>
<dbReference type="CDD" id="cd00051">
    <property type="entry name" value="EFh"/>
    <property type="match status" value="1"/>
</dbReference>
<keyword evidence="4 15" id="KW-0812">Transmembrane</keyword>
<keyword evidence="8" id="KW-0630">Potassium</keyword>
<evidence type="ECO:0000256" key="15">
    <source>
        <dbReference type="SAM" id="Phobius"/>
    </source>
</evidence>
<comment type="subcellular location">
    <subcellularLocation>
        <location evidence="1">Membrane</location>
        <topology evidence="1">Multi-pass membrane protein</topology>
    </subcellularLocation>
</comment>
<gene>
    <name evidence="17" type="ORF">FOL47_004698</name>
</gene>
<accession>A0A7J6M0Z0</accession>
<name>A0A7J6M0Z0_PERCH</name>
<evidence type="ECO:0000256" key="14">
    <source>
        <dbReference type="SAM" id="MobiDB-lite"/>
    </source>
</evidence>
<evidence type="ECO:0000256" key="13">
    <source>
        <dbReference type="SAM" id="Coils"/>
    </source>
</evidence>
<evidence type="ECO:0000256" key="11">
    <source>
        <dbReference type="ARBA" id="ARBA00023136"/>
    </source>
</evidence>
<dbReference type="InterPro" id="IPR028325">
    <property type="entry name" value="VG_K_chnl"/>
</dbReference>
<evidence type="ECO:0000313" key="17">
    <source>
        <dbReference type="EMBL" id="KAF4665218.1"/>
    </source>
</evidence>
<dbReference type="InterPro" id="IPR011992">
    <property type="entry name" value="EF-hand-dom_pair"/>
</dbReference>
<feature type="transmembrane region" description="Helical" evidence="15">
    <location>
        <begin position="343"/>
        <end position="364"/>
    </location>
</feature>
<dbReference type="InterPro" id="IPR018247">
    <property type="entry name" value="EF_Hand_1_Ca_BS"/>
</dbReference>
<keyword evidence="3" id="KW-0633">Potassium transport</keyword>
<organism evidence="17 18">
    <name type="scientific">Perkinsus chesapeaki</name>
    <name type="common">Clam parasite</name>
    <name type="synonym">Perkinsus andrewsi</name>
    <dbReference type="NCBI Taxonomy" id="330153"/>
    <lineage>
        <taxon>Eukaryota</taxon>
        <taxon>Sar</taxon>
        <taxon>Alveolata</taxon>
        <taxon>Perkinsozoa</taxon>
        <taxon>Perkinsea</taxon>
        <taxon>Perkinsida</taxon>
        <taxon>Perkinsidae</taxon>
        <taxon>Perkinsus</taxon>
    </lineage>
</organism>
<keyword evidence="9 15" id="KW-1133">Transmembrane helix</keyword>
<dbReference type="GO" id="GO:0005509">
    <property type="term" value="F:calcium ion binding"/>
    <property type="evidence" value="ECO:0007669"/>
    <property type="project" value="InterPro"/>
</dbReference>
<dbReference type="PANTHER" id="PTHR11537:SF254">
    <property type="entry name" value="POTASSIUM VOLTAGE-GATED CHANNEL PROTEIN SHAB"/>
    <property type="match status" value="1"/>
</dbReference>
<feature type="transmembrane region" description="Helical" evidence="15">
    <location>
        <begin position="275"/>
        <end position="293"/>
    </location>
</feature>
<dbReference type="InterPro" id="IPR038586">
    <property type="entry name" value="Tctex-1-like_sf"/>
</dbReference>
<keyword evidence="12" id="KW-0407">Ion channel</keyword>
<feature type="region of interest" description="Disordered" evidence="14">
    <location>
        <begin position="880"/>
        <end position="913"/>
    </location>
</feature>
<feature type="region of interest" description="Disordered" evidence="14">
    <location>
        <begin position="623"/>
        <end position="676"/>
    </location>
</feature>
<protein>
    <recommendedName>
        <fullName evidence="16">EF-hand domain-containing protein</fullName>
    </recommendedName>
</protein>
<evidence type="ECO:0000259" key="16">
    <source>
        <dbReference type="PROSITE" id="PS50222"/>
    </source>
</evidence>
<dbReference type="InterPro" id="IPR005821">
    <property type="entry name" value="Ion_trans_dom"/>
</dbReference>